<comment type="caution">
    <text evidence="2">The sequence shown here is derived from an EMBL/GenBank/DDBJ whole genome shotgun (WGS) entry which is preliminary data.</text>
</comment>
<accession>A0ABU3SK28</accession>
<name>A0ABU3SK28_9MICO</name>
<organism evidence="2 3">
    <name type="scientific">Microbacterium phycohabitans</name>
    <dbReference type="NCBI Taxonomy" id="3075993"/>
    <lineage>
        <taxon>Bacteria</taxon>
        <taxon>Bacillati</taxon>
        <taxon>Actinomycetota</taxon>
        <taxon>Actinomycetes</taxon>
        <taxon>Micrococcales</taxon>
        <taxon>Microbacteriaceae</taxon>
        <taxon>Microbacterium</taxon>
    </lineage>
</organism>
<feature type="domain" description="HNH nuclease" evidence="1">
    <location>
        <begin position="419"/>
        <end position="471"/>
    </location>
</feature>
<dbReference type="EMBL" id="JAWDIT010000002">
    <property type="protein sequence ID" value="MDU0345155.1"/>
    <property type="molecule type" value="Genomic_DNA"/>
</dbReference>
<dbReference type="Proteomes" id="UP001261125">
    <property type="component" value="Unassembled WGS sequence"/>
</dbReference>
<reference evidence="2 3" key="1">
    <citation type="submission" date="2023-09" db="EMBL/GenBank/DDBJ databases">
        <title>Microbacterium fusihabitans sp. nov., Microbacterium phycihabitans sp. nov., and Microbacterium cervinum sp. nov., isolated from dried seaweeds of beach.</title>
        <authorList>
            <person name="Lee S.D."/>
        </authorList>
    </citation>
    <scope>NUCLEOTIDE SEQUENCE [LARGE SCALE GENOMIC DNA]</scope>
    <source>
        <strain evidence="2 3">KSW2-29</strain>
    </source>
</reference>
<dbReference type="RefSeq" id="WP_316003793.1">
    <property type="nucleotide sequence ID" value="NZ_JAWDIT010000002.1"/>
</dbReference>
<sequence>MHDETSPSTPDGPARPLSAVLDEVVRTGKTLAAAEAARTRALAEAGHLALDVMAGQRATSRAAEIALREVASELAAAEGLSDRSVQRQIARAMAMVDDYPATLSAWEAGEISRTHAHVIADIGEALPPAVRDEFDRLAVSLAPGLSPGRLRSRLSVAAERLHATTLTERHARGRETRCVRVVTGVDGMSDLVATLPTVLAVGIYDRLTQQARALVDHRAGSALGLADPTPDDRALVVPGACGASPSDGVAASDGTLDGGRRMLVAALAEGAATGLGTAIDGSAAPGTTGSRVVDPVAATAAAPVSIMASDERTTAQLRADIFADLLLTAAPDADPTRTDDGPGTLGAIRARVQVVVPALSILDPATENTDPADLVGHGPVDAHTARALAESTTTPWDRVVTHPVSGAVLHTDTYHRTSAIDRHLRARDRHCRWPGCIVPAIRCEIDHTLDHALGGPTAVTNLAALCQRHHTQKQFTRWKVRQLPGGVLEWTSPTGRMYSDEPLPYSPAVRFLPDDLAPPDPHDAPPPF</sequence>
<dbReference type="Gene3D" id="1.10.30.50">
    <property type="match status" value="1"/>
</dbReference>
<dbReference type="InterPro" id="IPR003870">
    <property type="entry name" value="DUF222"/>
</dbReference>
<keyword evidence="3" id="KW-1185">Reference proteome</keyword>
<dbReference type="SMART" id="SM00507">
    <property type="entry name" value="HNHc"/>
    <property type="match status" value="1"/>
</dbReference>
<gene>
    <name evidence="2" type="ORF">RWH44_05510</name>
</gene>
<evidence type="ECO:0000259" key="1">
    <source>
        <dbReference type="SMART" id="SM00507"/>
    </source>
</evidence>
<dbReference type="CDD" id="cd00085">
    <property type="entry name" value="HNHc"/>
    <property type="match status" value="1"/>
</dbReference>
<evidence type="ECO:0000313" key="3">
    <source>
        <dbReference type="Proteomes" id="UP001261125"/>
    </source>
</evidence>
<proteinExistence type="predicted"/>
<evidence type="ECO:0000313" key="2">
    <source>
        <dbReference type="EMBL" id="MDU0345155.1"/>
    </source>
</evidence>
<dbReference type="InterPro" id="IPR003615">
    <property type="entry name" value="HNH_nuc"/>
</dbReference>
<protein>
    <submittedName>
        <fullName evidence="2">DUF222 domain-containing protein</fullName>
    </submittedName>
</protein>
<dbReference type="Pfam" id="PF02720">
    <property type="entry name" value="DUF222"/>
    <property type="match status" value="1"/>
</dbReference>